<proteinExistence type="predicted"/>
<keyword evidence="2" id="KW-0378">Hydrolase</keyword>
<evidence type="ECO:0000259" key="1">
    <source>
        <dbReference type="Pfam" id="PF07969"/>
    </source>
</evidence>
<dbReference type="InterPro" id="IPR050378">
    <property type="entry name" value="Metallo-dep_Hydrolases_sf"/>
</dbReference>
<reference evidence="2 3" key="1">
    <citation type="submission" date="2019-11" db="EMBL/GenBank/DDBJ databases">
        <title>Whole-genome sequence of a the green, strictly anaerobic photosynthetic bacterium Heliobacillus mobilis DSM 6151.</title>
        <authorList>
            <person name="Kyndt J.A."/>
            <person name="Meyer T.E."/>
        </authorList>
    </citation>
    <scope>NUCLEOTIDE SEQUENCE [LARGE SCALE GENOMIC DNA]</scope>
    <source>
        <strain evidence="2 3">DSM 6151</strain>
    </source>
</reference>
<dbReference type="Gene3D" id="3.20.20.140">
    <property type="entry name" value="Metal-dependent hydrolases"/>
    <property type="match status" value="1"/>
</dbReference>
<dbReference type="Pfam" id="PF07969">
    <property type="entry name" value="Amidohydro_3"/>
    <property type="match status" value="1"/>
</dbReference>
<dbReference type="InterPro" id="IPR011059">
    <property type="entry name" value="Metal-dep_hydrolase_composite"/>
</dbReference>
<gene>
    <name evidence="2" type="ORF">GJ688_08435</name>
</gene>
<dbReference type="SUPFAM" id="SSF51338">
    <property type="entry name" value="Composite domain of metallo-dependent hydrolases"/>
    <property type="match status" value="1"/>
</dbReference>
<sequence length="489" mass="54469">MAKGRRTMFDRSRREFILQGLAWSVSLTGLTGCAAGGTHQQSNKEPNRGVTTTELQRKTLPDIQDVDWDLIITNGRVIDGTGKPGFSGTVAVTKDRISSVMEGNANIDQHVLYMGTERYRLKPDCQVILADGACITPGFIDVHTHNEEYLKTNPRAEVRLLQGVTSQIGGNCGESVDDIPRFYQRLGDLGINYGQLMGYRNLRRLAMGEEAEREASSREIDRMVDLLQQGLQAGSPGLSFALEYAPQSSATQRELKILAEALAHHRGIMATHLRSESVQLLESIDEMAEIAFESGVSWQYSHVKALFRDNWDKYPAVLQRISDAVAKGVDLWGDMYLYDFSSWDFGTGRISISEENIQLGLAHPRLFIASDSGLYANGRVSHPRAYGNFPKMLAHYVRDRQVISLEEAVAKMSGLPAQRFRISGRGKIAPGYKADMLIFRLEDVQDRAERNKPNLLPVGMRYVFVNGQAAVKEGEPTGNRSGQRLHFNS</sequence>
<organism evidence="2 3">
    <name type="scientific">Heliobacterium mobile</name>
    <name type="common">Heliobacillus mobilis</name>
    <dbReference type="NCBI Taxonomy" id="28064"/>
    <lineage>
        <taxon>Bacteria</taxon>
        <taxon>Bacillati</taxon>
        <taxon>Bacillota</taxon>
        <taxon>Clostridia</taxon>
        <taxon>Eubacteriales</taxon>
        <taxon>Heliobacteriaceae</taxon>
        <taxon>Heliobacterium</taxon>
    </lineage>
</organism>
<dbReference type="PANTHER" id="PTHR11647">
    <property type="entry name" value="HYDRANTOINASE/DIHYDROPYRIMIDINASE FAMILY MEMBER"/>
    <property type="match status" value="1"/>
</dbReference>
<dbReference type="Proteomes" id="UP000430670">
    <property type="component" value="Unassembled WGS sequence"/>
</dbReference>
<dbReference type="OrthoDB" id="9775607at2"/>
<accession>A0A6I3SJL5</accession>
<dbReference type="PROSITE" id="PS51257">
    <property type="entry name" value="PROKAR_LIPOPROTEIN"/>
    <property type="match status" value="1"/>
</dbReference>
<evidence type="ECO:0000313" key="2">
    <source>
        <dbReference type="EMBL" id="MTV49006.1"/>
    </source>
</evidence>
<evidence type="ECO:0000313" key="3">
    <source>
        <dbReference type="Proteomes" id="UP000430670"/>
    </source>
</evidence>
<dbReference type="PANTHER" id="PTHR11647:SF1">
    <property type="entry name" value="COLLAPSIN RESPONSE MEDIATOR PROTEIN"/>
    <property type="match status" value="1"/>
</dbReference>
<comment type="caution">
    <text evidence="2">The sequence shown here is derived from an EMBL/GenBank/DDBJ whole genome shotgun (WGS) entry which is preliminary data.</text>
</comment>
<dbReference type="InterPro" id="IPR032466">
    <property type="entry name" value="Metal_Hydrolase"/>
</dbReference>
<protein>
    <submittedName>
        <fullName evidence="2">Amidohydrolase family protein</fullName>
    </submittedName>
</protein>
<dbReference type="SUPFAM" id="SSF51556">
    <property type="entry name" value="Metallo-dependent hydrolases"/>
    <property type="match status" value="1"/>
</dbReference>
<dbReference type="InterPro" id="IPR013108">
    <property type="entry name" value="Amidohydro_3"/>
</dbReference>
<dbReference type="EMBL" id="WNKU01000007">
    <property type="protein sequence ID" value="MTV49006.1"/>
    <property type="molecule type" value="Genomic_DNA"/>
</dbReference>
<name>A0A6I3SJL5_HELMO</name>
<feature type="domain" description="Amidohydrolase 3" evidence="1">
    <location>
        <begin position="368"/>
        <end position="468"/>
    </location>
</feature>
<dbReference type="GO" id="GO:0016810">
    <property type="term" value="F:hydrolase activity, acting on carbon-nitrogen (but not peptide) bonds"/>
    <property type="evidence" value="ECO:0007669"/>
    <property type="project" value="InterPro"/>
</dbReference>
<keyword evidence="3" id="KW-1185">Reference proteome</keyword>
<dbReference type="AlphaFoldDB" id="A0A6I3SJL5"/>